<feature type="domain" description="Response regulatory" evidence="10">
    <location>
        <begin position="2"/>
        <end position="116"/>
    </location>
</feature>
<dbReference type="GO" id="GO:0000976">
    <property type="term" value="F:transcription cis-regulatory region binding"/>
    <property type="evidence" value="ECO:0007669"/>
    <property type="project" value="TreeGrafter"/>
</dbReference>
<dbReference type="CDD" id="cd00383">
    <property type="entry name" value="trans_reg_C"/>
    <property type="match status" value="1"/>
</dbReference>
<protein>
    <submittedName>
        <fullName evidence="12">DNA-binding response OmpR family regulator</fullName>
    </submittedName>
</protein>
<dbReference type="SMART" id="SM00448">
    <property type="entry name" value="REC"/>
    <property type="match status" value="1"/>
</dbReference>
<dbReference type="InterPro" id="IPR016032">
    <property type="entry name" value="Sig_transdc_resp-reg_C-effctor"/>
</dbReference>
<feature type="domain" description="OmpR/PhoB-type" evidence="11">
    <location>
        <begin position="124"/>
        <end position="218"/>
    </location>
</feature>
<dbReference type="GO" id="GO:0006355">
    <property type="term" value="P:regulation of DNA-templated transcription"/>
    <property type="evidence" value="ECO:0007669"/>
    <property type="project" value="InterPro"/>
</dbReference>
<name>A0A7W8FXY0_9GAMM</name>
<accession>A0A7W8FXY0</accession>
<dbReference type="GO" id="GO:0000156">
    <property type="term" value="F:phosphorelay response regulator activity"/>
    <property type="evidence" value="ECO:0007669"/>
    <property type="project" value="TreeGrafter"/>
</dbReference>
<dbReference type="Gene3D" id="1.10.10.10">
    <property type="entry name" value="Winged helix-like DNA-binding domain superfamily/Winged helix DNA-binding domain"/>
    <property type="match status" value="1"/>
</dbReference>
<evidence type="ECO:0000256" key="9">
    <source>
        <dbReference type="PROSITE-ProRule" id="PRU01091"/>
    </source>
</evidence>
<dbReference type="PANTHER" id="PTHR48111">
    <property type="entry name" value="REGULATOR OF RPOS"/>
    <property type="match status" value="1"/>
</dbReference>
<keyword evidence="7" id="KW-0804">Transcription</keyword>
<comment type="subcellular location">
    <subcellularLocation>
        <location evidence="1">Cytoplasm</location>
    </subcellularLocation>
</comment>
<gene>
    <name evidence="12" type="ORF">HNQ52_000042</name>
</gene>
<feature type="modified residue" description="4-aspartylphosphate" evidence="8">
    <location>
        <position position="51"/>
    </location>
</feature>
<evidence type="ECO:0000256" key="6">
    <source>
        <dbReference type="ARBA" id="ARBA00023125"/>
    </source>
</evidence>
<dbReference type="InterPro" id="IPR011006">
    <property type="entry name" value="CheY-like_superfamily"/>
</dbReference>
<dbReference type="PROSITE" id="PS50110">
    <property type="entry name" value="RESPONSE_REGULATORY"/>
    <property type="match status" value="1"/>
</dbReference>
<keyword evidence="4" id="KW-0902">Two-component regulatory system</keyword>
<dbReference type="Gene3D" id="6.10.250.690">
    <property type="match status" value="1"/>
</dbReference>
<dbReference type="SUPFAM" id="SSF46894">
    <property type="entry name" value="C-terminal effector domain of the bipartite response regulators"/>
    <property type="match status" value="1"/>
</dbReference>
<dbReference type="Pfam" id="PF00486">
    <property type="entry name" value="Trans_reg_C"/>
    <property type="match status" value="1"/>
</dbReference>
<dbReference type="Gene3D" id="3.40.50.2300">
    <property type="match status" value="1"/>
</dbReference>
<sequence>MRILLAEDDPLIADGVTVALKQSGFVVNRVAGGRLACASLQAEPPDILVLDLGLPDMDGMDVLRFAKRHAPQTQVLILTARDSVDAKVHGLDHGADDYLTKPFARDELLARLRVLERRLGNAATATIAVGALRLDTRQQEATLDGAPLALSRREYMVLKALVENVGAIQTREALESRLYGWGEEVASNAIEVHIHHLRRKLPAGFIKTLRGIGYMVPRP</sequence>
<evidence type="ECO:0000256" key="2">
    <source>
        <dbReference type="ARBA" id="ARBA00022490"/>
    </source>
</evidence>
<dbReference type="PANTHER" id="PTHR48111:SF35">
    <property type="entry name" value="TRANSCRIPTIONAL REGULATORY PROTEIN QSEB"/>
    <property type="match status" value="1"/>
</dbReference>
<dbReference type="RefSeq" id="WP_183958593.1">
    <property type="nucleotide sequence ID" value="NZ_JACHHP010000001.1"/>
</dbReference>
<evidence type="ECO:0000256" key="8">
    <source>
        <dbReference type="PROSITE-ProRule" id="PRU00169"/>
    </source>
</evidence>
<reference evidence="12 13" key="1">
    <citation type="submission" date="2020-08" db="EMBL/GenBank/DDBJ databases">
        <title>Genomic Encyclopedia of Type Strains, Phase IV (KMG-IV): sequencing the most valuable type-strain genomes for metagenomic binning, comparative biology and taxonomic classification.</title>
        <authorList>
            <person name="Goeker M."/>
        </authorList>
    </citation>
    <scope>NUCLEOTIDE SEQUENCE [LARGE SCALE GENOMIC DNA]</scope>
    <source>
        <strain evidence="12 13">DSM 24163</strain>
    </source>
</reference>
<evidence type="ECO:0000256" key="5">
    <source>
        <dbReference type="ARBA" id="ARBA00023015"/>
    </source>
</evidence>
<dbReference type="GO" id="GO:0032993">
    <property type="term" value="C:protein-DNA complex"/>
    <property type="evidence" value="ECO:0007669"/>
    <property type="project" value="TreeGrafter"/>
</dbReference>
<evidence type="ECO:0000313" key="12">
    <source>
        <dbReference type="EMBL" id="MBB5206526.1"/>
    </source>
</evidence>
<evidence type="ECO:0000256" key="7">
    <source>
        <dbReference type="ARBA" id="ARBA00023163"/>
    </source>
</evidence>
<evidence type="ECO:0000256" key="3">
    <source>
        <dbReference type="ARBA" id="ARBA00022553"/>
    </source>
</evidence>
<dbReference type="InterPro" id="IPR039420">
    <property type="entry name" value="WalR-like"/>
</dbReference>
<dbReference type="CDD" id="cd17624">
    <property type="entry name" value="REC_OmpR_PmrA-like"/>
    <property type="match status" value="1"/>
</dbReference>
<keyword evidence="5" id="KW-0805">Transcription regulation</keyword>
<dbReference type="AlphaFoldDB" id="A0A7W8FXY0"/>
<dbReference type="Pfam" id="PF00072">
    <property type="entry name" value="Response_reg"/>
    <property type="match status" value="1"/>
</dbReference>
<evidence type="ECO:0000256" key="1">
    <source>
        <dbReference type="ARBA" id="ARBA00004496"/>
    </source>
</evidence>
<dbReference type="InterPro" id="IPR001867">
    <property type="entry name" value="OmpR/PhoB-type_DNA-bd"/>
</dbReference>
<dbReference type="SUPFAM" id="SSF52172">
    <property type="entry name" value="CheY-like"/>
    <property type="match status" value="1"/>
</dbReference>
<dbReference type="Proteomes" id="UP000521199">
    <property type="component" value="Unassembled WGS sequence"/>
</dbReference>
<keyword evidence="6 9" id="KW-0238">DNA-binding</keyword>
<comment type="caution">
    <text evidence="12">The sequence shown here is derived from an EMBL/GenBank/DDBJ whole genome shotgun (WGS) entry which is preliminary data.</text>
</comment>
<dbReference type="InterPro" id="IPR036388">
    <property type="entry name" value="WH-like_DNA-bd_sf"/>
</dbReference>
<keyword evidence="3 8" id="KW-0597">Phosphoprotein</keyword>
<keyword evidence="2" id="KW-0963">Cytoplasm</keyword>
<evidence type="ECO:0000313" key="13">
    <source>
        <dbReference type="Proteomes" id="UP000521199"/>
    </source>
</evidence>
<proteinExistence type="predicted"/>
<dbReference type="EMBL" id="JACHHP010000001">
    <property type="protein sequence ID" value="MBB5206526.1"/>
    <property type="molecule type" value="Genomic_DNA"/>
</dbReference>
<dbReference type="SMART" id="SM00862">
    <property type="entry name" value="Trans_reg_C"/>
    <property type="match status" value="1"/>
</dbReference>
<dbReference type="GO" id="GO:0005829">
    <property type="term" value="C:cytosol"/>
    <property type="evidence" value="ECO:0007669"/>
    <property type="project" value="TreeGrafter"/>
</dbReference>
<evidence type="ECO:0000259" key="10">
    <source>
        <dbReference type="PROSITE" id="PS50110"/>
    </source>
</evidence>
<dbReference type="InterPro" id="IPR001789">
    <property type="entry name" value="Sig_transdc_resp-reg_receiver"/>
</dbReference>
<organism evidence="12 13">
    <name type="scientific">Chiayiivirga flava</name>
    <dbReference type="NCBI Taxonomy" id="659595"/>
    <lineage>
        <taxon>Bacteria</taxon>
        <taxon>Pseudomonadati</taxon>
        <taxon>Pseudomonadota</taxon>
        <taxon>Gammaproteobacteria</taxon>
        <taxon>Lysobacterales</taxon>
        <taxon>Lysobacteraceae</taxon>
        <taxon>Chiayiivirga</taxon>
    </lineage>
</organism>
<evidence type="ECO:0000259" key="11">
    <source>
        <dbReference type="PROSITE" id="PS51755"/>
    </source>
</evidence>
<feature type="DNA-binding region" description="OmpR/PhoB-type" evidence="9">
    <location>
        <begin position="124"/>
        <end position="218"/>
    </location>
</feature>
<keyword evidence="13" id="KW-1185">Reference proteome</keyword>
<dbReference type="PROSITE" id="PS51755">
    <property type="entry name" value="OMPR_PHOB"/>
    <property type="match status" value="1"/>
</dbReference>
<evidence type="ECO:0000256" key="4">
    <source>
        <dbReference type="ARBA" id="ARBA00023012"/>
    </source>
</evidence>